<dbReference type="AlphaFoldDB" id="A0A498IG70"/>
<dbReference type="Proteomes" id="UP000290289">
    <property type="component" value="Chromosome 12"/>
</dbReference>
<keyword evidence="1" id="KW-0472">Membrane</keyword>
<name>A0A498IG70_MALDO</name>
<keyword evidence="1" id="KW-0812">Transmembrane</keyword>
<reference evidence="2 3" key="1">
    <citation type="submission" date="2018-10" db="EMBL/GenBank/DDBJ databases">
        <title>A high-quality apple genome assembly.</title>
        <authorList>
            <person name="Hu J."/>
        </authorList>
    </citation>
    <scope>NUCLEOTIDE SEQUENCE [LARGE SCALE GENOMIC DNA]</scope>
    <source>
        <strain evidence="3">cv. HFTH1</strain>
        <tissue evidence="2">Young leaf</tissue>
    </source>
</reference>
<gene>
    <name evidence="2" type="ORF">DVH24_005029</name>
</gene>
<comment type="caution">
    <text evidence="2">The sequence shown here is derived from an EMBL/GenBank/DDBJ whole genome shotgun (WGS) entry which is preliminary data.</text>
</comment>
<proteinExistence type="predicted"/>
<evidence type="ECO:0000256" key="1">
    <source>
        <dbReference type="SAM" id="Phobius"/>
    </source>
</evidence>
<sequence>MQSPFIAKVKNLRLINLLSLLFAVHISLMKLTLPPHCYKVLSGVPNCLCARMWWGAGAIGAHDETKQKNLDILKRFHSEEETNDMDDDDAAGILYVHCEIYEKFVIDGFLELYFGNLIAIRC</sequence>
<evidence type="ECO:0000313" key="3">
    <source>
        <dbReference type="Proteomes" id="UP000290289"/>
    </source>
</evidence>
<feature type="transmembrane region" description="Helical" evidence="1">
    <location>
        <begin position="12"/>
        <end position="33"/>
    </location>
</feature>
<keyword evidence="3" id="KW-1185">Reference proteome</keyword>
<keyword evidence="1" id="KW-1133">Transmembrane helix</keyword>
<dbReference type="EMBL" id="RDQH01000338">
    <property type="protein sequence ID" value="RXH81115.1"/>
    <property type="molecule type" value="Genomic_DNA"/>
</dbReference>
<protein>
    <submittedName>
        <fullName evidence="2">Uncharacterized protein</fullName>
    </submittedName>
</protein>
<evidence type="ECO:0000313" key="2">
    <source>
        <dbReference type="EMBL" id="RXH81115.1"/>
    </source>
</evidence>
<organism evidence="2 3">
    <name type="scientific">Malus domestica</name>
    <name type="common">Apple</name>
    <name type="synonym">Pyrus malus</name>
    <dbReference type="NCBI Taxonomy" id="3750"/>
    <lineage>
        <taxon>Eukaryota</taxon>
        <taxon>Viridiplantae</taxon>
        <taxon>Streptophyta</taxon>
        <taxon>Embryophyta</taxon>
        <taxon>Tracheophyta</taxon>
        <taxon>Spermatophyta</taxon>
        <taxon>Magnoliopsida</taxon>
        <taxon>eudicotyledons</taxon>
        <taxon>Gunneridae</taxon>
        <taxon>Pentapetalae</taxon>
        <taxon>rosids</taxon>
        <taxon>fabids</taxon>
        <taxon>Rosales</taxon>
        <taxon>Rosaceae</taxon>
        <taxon>Amygdaloideae</taxon>
        <taxon>Maleae</taxon>
        <taxon>Malus</taxon>
    </lineage>
</organism>
<accession>A0A498IG70</accession>